<dbReference type="GO" id="GO:0044550">
    <property type="term" value="P:secondary metabolite biosynthetic process"/>
    <property type="evidence" value="ECO:0007669"/>
    <property type="project" value="TreeGrafter"/>
</dbReference>
<evidence type="ECO:0000313" key="5">
    <source>
        <dbReference type="EMBL" id="KZL49776.1"/>
    </source>
</evidence>
<evidence type="ECO:0000313" key="6">
    <source>
        <dbReference type="Proteomes" id="UP000076555"/>
    </source>
</evidence>
<dbReference type="Gene3D" id="3.40.47.10">
    <property type="match status" value="1"/>
</dbReference>
<feature type="domain" description="Beta-ketoacyl-[acyl-carrier-protein] synthase III C-terminal" evidence="3">
    <location>
        <begin position="248"/>
        <end position="337"/>
    </location>
</feature>
<keyword evidence="2" id="KW-0012">Acyltransferase</keyword>
<proteinExistence type="predicted"/>
<comment type="caution">
    <text evidence="5">The sequence shown here is derived from an EMBL/GenBank/DDBJ whole genome shotgun (WGS) entry which is preliminary data.</text>
</comment>
<dbReference type="PANTHER" id="PTHR34069:SF3">
    <property type="entry name" value="ACYL-COA:ACYL-COA ALKYLTRANSFERASE"/>
    <property type="match status" value="1"/>
</dbReference>
<dbReference type="Pfam" id="PF08541">
    <property type="entry name" value="ACP_syn_III_C"/>
    <property type="match status" value="1"/>
</dbReference>
<dbReference type="InterPro" id="IPR013751">
    <property type="entry name" value="ACP_syn_III_N"/>
</dbReference>
<dbReference type="PANTHER" id="PTHR34069">
    <property type="entry name" value="3-OXOACYL-[ACYL-CARRIER-PROTEIN] SYNTHASE 3"/>
    <property type="match status" value="1"/>
</dbReference>
<gene>
    <name evidence="5" type="ORF">A2T98_10980</name>
</gene>
<dbReference type="Proteomes" id="UP000076555">
    <property type="component" value="Unassembled WGS sequence"/>
</dbReference>
<keyword evidence="1" id="KW-0808">Transferase</keyword>
<dbReference type="InterPro" id="IPR016039">
    <property type="entry name" value="Thiolase-like"/>
</dbReference>
<accession>A0A166JJ24</accession>
<dbReference type="RefSeq" id="WP_063872800.1">
    <property type="nucleotide sequence ID" value="NZ_CAWMRI010000132.1"/>
</dbReference>
<evidence type="ECO:0000259" key="3">
    <source>
        <dbReference type="Pfam" id="PF08541"/>
    </source>
</evidence>
<dbReference type="SUPFAM" id="SSF53901">
    <property type="entry name" value="Thiolase-like"/>
    <property type="match status" value="1"/>
</dbReference>
<dbReference type="OrthoDB" id="7055207at2"/>
<dbReference type="Pfam" id="PF08545">
    <property type="entry name" value="ACP_syn_III"/>
    <property type="match status" value="1"/>
</dbReference>
<dbReference type="InterPro" id="IPR013747">
    <property type="entry name" value="ACP_syn_III_C"/>
</dbReference>
<dbReference type="GO" id="GO:0004315">
    <property type="term" value="F:3-oxoacyl-[acyl-carrier-protein] synthase activity"/>
    <property type="evidence" value="ECO:0007669"/>
    <property type="project" value="InterPro"/>
</dbReference>
<dbReference type="EMBL" id="LWAJ01000132">
    <property type="protein sequence ID" value="KZL49776.1"/>
    <property type="molecule type" value="Genomic_DNA"/>
</dbReference>
<evidence type="ECO:0000256" key="2">
    <source>
        <dbReference type="ARBA" id="ARBA00023315"/>
    </source>
</evidence>
<sequence>MIKQTVGITSVGYYIPTGILTSQEMSKLAKLPESVFTDKIGIKQKPIAGKDEHPSDMGIKAALEAINKAKITASEIDLIVYCAAGDYDYRFWSPAAKIQDAIAAENAFAFEVKNFCNSGNLGIHICRNMLLADNDLSYALVVCSDKLSMLLDYSDVNSLSTFIMADGAAAAILKKGETSNQILSYHAITNGKLADCLKVSSAGTKFPLGGTPINDELNYLKVKDPQELERILSDVYLENYGKVIHKSLQKSGYLITEVDFLLTNQVKKSLSKAILASLNLKDEQTFISLPKYGHLGAVDTIFGLAKTLESKKIKPGNLVVLASSAAGFSWAALTVKY</sequence>
<reference evidence="5 6" key="1">
    <citation type="submission" date="2016-04" db="EMBL/GenBank/DDBJ databases">
        <title>Draft Genome Assembly of the Bloom-forming Cyanobacterium Nodularia spumigena Strain CENA596 in Shrimp Production Ponds.</title>
        <authorList>
            <person name="Popin R.V."/>
            <person name="Rigonato J."/>
            <person name="Abreu V.A."/>
            <person name="Andreote A.P."/>
            <person name="Silveira S.B."/>
            <person name="Odebrecht C."/>
            <person name="Fiore M.F."/>
        </authorList>
    </citation>
    <scope>NUCLEOTIDE SEQUENCE [LARGE SCALE GENOMIC DNA]</scope>
    <source>
        <strain evidence="5 6">CENA596</strain>
    </source>
</reference>
<feature type="domain" description="Beta-ketoacyl-[acyl-carrier-protein] synthase III N-terminal" evidence="4">
    <location>
        <begin position="110"/>
        <end position="191"/>
    </location>
</feature>
<dbReference type="GO" id="GO:0006633">
    <property type="term" value="P:fatty acid biosynthetic process"/>
    <property type="evidence" value="ECO:0007669"/>
    <property type="project" value="InterPro"/>
</dbReference>
<dbReference type="AlphaFoldDB" id="A0A166JJ24"/>
<organism evidence="5 6">
    <name type="scientific">Nodularia spumigena CENA596</name>
    <dbReference type="NCBI Taxonomy" id="1819295"/>
    <lineage>
        <taxon>Bacteria</taxon>
        <taxon>Bacillati</taxon>
        <taxon>Cyanobacteriota</taxon>
        <taxon>Cyanophyceae</taxon>
        <taxon>Nostocales</taxon>
        <taxon>Nodulariaceae</taxon>
        <taxon>Nodularia</taxon>
    </lineage>
</organism>
<protein>
    <submittedName>
        <fullName evidence="5">Beta-ketoacyl-ACP reductase</fullName>
    </submittedName>
</protein>
<name>A0A166JJ24_NODSP</name>
<evidence type="ECO:0000256" key="1">
    <source>
        <dbReference type="ARBA" id="ARBA00022679"/>
    </source>
</evidence>
<evidence type="ECO:0000259" key="4">
    <source>
        <dbReference type="Pfam" id="PF08545"/>
    </source>
</evidence>